<dbReference type="RefSeq" id="WP_052589945.1">
    <property type="nucleotide sequence ID" value="NZ_CP011112.1"/>
</dbReference>
<dbReference type="OrthoDB" id="9816296at2"/>
<proteinExistence type="predicted"/>
<dbReference type="InterPro" id="IPR009057">
    <property type="entry name" value="Homeodomain-like_sf"/>
</dbReference>
<dbReference type="Pfam" id="PF00440">
    <property type="entry name" value="TetR_N"/>
    <property type="match status" value="1"/>
</dbReference>
<evidence type="ECO:0000256" key="5">
    <source>
        <dbReference type="PROSITE-ProRule" id="PRU00335"/>
    </source>
</evidence>
<keyword evidence="8" id="KW-1185">Reference proteome</keyword>
<evidence type="ECO:0000313" key="8">
    <source>
        <dbReference type="Proteomes" id="UP000066480"/>
    </source>
</evidence>
<dbReference type="EMBL" id="CP011112">
    <property type="protein sequence ID" value="AKU15192.1"/>
    <property type="molecule type" value="Genomic_DNA"/>
</dbReference>
<dbReference type="PATRIC" id="fig|571913.6.peg.782"/>
<dbReference type="InterPro" id="IPR023772">
    <property type="entry name" value="DNA-bd_HTH_TetR-type_CS"/>
</dbReference>
<dbReference type="PROSITE" id="PS50977">
    <property type="entry name" value="HTH_TETR_2"/>
    <property type="match status" value="1"/>
</dbReference>
<dbReference type="Proteomes" id="UP000066480">
    <property type="component" value="Chromosome"/>
</dbReference>
<dbReference type="SUPFAM" id="SSF48498">
    <property type="entry name" value="Tetracyclin repressor-like, C-terminal domain"/>
    <property type="match status" value="1"/>
</dbReference>
<organism evidence="7 8">
    <name type="scientific">Luteipulveratus mongoliensis</name>
    <dbReference type="NCBI Taxonomy" id="571913"/>
    <lineage>
        <taxon>Bacteria</taxon>
        <taxon>Bacillati</taxon>
        <taxon>Actinomycetota</taxon>
        <taxon>Actinomycetes</taxon>
        <taxon>Micrococcales</taxon>
        <taxon>Dermacoccaceae</taxon>
        <taxon>Luteipulveratus</taxon>
    </lineage>
</organism>
<reference evidence="7 8" key="1">
    <citation type="submission" date="2015-03" db="EMBL/GenBank/DDBJ databases">
        <title>Luteipulveratus halotolerans sp. nov., a novel actinobacterium (Dermacoccaceae) from Sarawak, Malaysia.</title>
        <authorList>
            <person name="Juboi H."/>
            <person name="Basik A."/>
            <person name="Shamsul S.S."/>
            <person name="Arnold P."/>
            <person name="Schmitt E.K."/>
            <person name="Sanglier J.-J."/>
            <person name="Yeo T."/>
        </authorList>
    </citation>
    <scope>NUCLEOTIDE SEQUENCE [LARGE SCALE GENOMIC DNA]</scope>
    <source>
        <strain evidence="7 8">MN07-A0370</strain>
    </source>
</reference>
<keyword evidence="2" id="KW-0805">Transcription regulation</keyword>
<evidence type="ECO:0000256" key="1">
    <source>
        <dbReference type="ARBA" id="ARBA00022491"/>
    </source>
</evidence>
<dbReference type="InterPro" id="IPR001647">
    <property type="entry name" value="HTH_TetR"/>
</dbReference>
<name>A0A0K1JEQ2_9MICO</name>
<evidence type="ECO:0000256" key="4">
    <source>
        <dbReference type="ARBA" id="ARBA00023163"/>
    </source>
</evidence>
<accession>A0A0K1JEQ2</accession>
<dbReference type="Gene3D" id="1.10.357.10">
    <property type="entry name" value="Tetracycline Repressor, domain 2"/>
    <property type="match status" value="1"/>
</dbReference>
<dbReference type="AlphaFoldDB" id="A0A0K1JEQ2"/>
<dbReference type="Pfam" id="PF13977">
    <property type="entry name" value="TetR_C_6"/>
    <property type="match status" value="1"/>
</dbReference>
<evidence type="ECO:0000256" key="3">
    <source>
        <dbReference type="ARBA" id="ARBA00023125"/>
    </source>
</evidence>
<dbReference type="InterPro" id="IPR039538">
    <property type="entry name" value="BetI_C"/>
</dbReference>
<dbReference type="InterPro" id="IPR036271">
    <property type="entry name" value="Tet_transcr_reg_TetR-rel_C_sf"/>
</dbReference>
<sequence length="197" mass="21611">MPKVVDSQERRRVVFDAVYDVIVEQGIAQVSLQRVASAADLAVGSVRHYFASQEVLLSEAATELIDRVSARLEQHRAQLDDGAEPLDVAKAMFAEMLPLNATTSREVTVWLEYNVAARTTPSLRPAARELHQGLRTLARIAVGATGPRPAAQFEVEVERLAALVDGLAMAATLYPRDLTRKGAKETLDRHLDQLWAG</sequence>
<evidence type="ECO:0000313" key="7">
    <source>
        <dbReference type="EMBL" id="AKU15192.1"/>
    </source>
</evidence>
<feature type="DNA-binding region" description="H-T-H motif" evidence="5">
    <location>
        <begin position="31"/>
        <end position="50"/>
    </location>
</feature>
<dbReference type="STRING" id="571913.VV02_03815"/>
<dbReference type="PROSITE" id="PS01081">
    <property type="entry name" value="HTH_TETR_1"/>
    <property type="match status" value="1"/>
</dbReference>
<evidence type="ECO:0000259" key="6">
    <source>
        <dbReference type="PROSITE" id="PS50977"/>
    </source>
</evidence>
<keyword evidence="3 5" id="KW-0238">DNA-binding</keyword>
<keyword evidence="1" id="KW-0678">Repressor</keyword>
<feature type="domain" description="HTH tetR-type" evidence="6">
    <location>
        <begin position="8"/>
        <end position="68"/>
    </location>
</feature>
<evidence type="ECO:0000256" key="2">
    <source>
        <dbReference type="ARBA" id="ARBA00023015"/>
    </source>
</evidence>
<keyword evidence="4" id="KW-0804">Transcription</keyword>
<dbReference type="KEGG" id="lmoi:VV02_03815"/>
<protein>
    <recommendedName>
        <fullName evidence="6">HTH tetR-type domain-containing protein</fullName>
    </recommendedName>
</protein>
<gene>
    <name evidence="7" type="ORF">VV02_03815</name>
</gene>
<dbReference type="GO" id="GO:0003677">
    <property type="term" value="F:DNA binding"/>
    <property type="evidence" value="ECO:0007669"/>
    <property type="project" value="UniProtKB-UniRule"/>
</dbReference>
<dbReference type="SUPFAM" id="SSF46689">
    <property type="entry name" value="Homeodomain-like"/>
    <property type="match status" value="1"/>
</dbReference>